<dbReference type="EMBL" id="LR797359">
    <property type="protein sequence ID" value="CAB4205048.1"/>
    <property type="molecule type" value="Genomic_DNA"/>
</dbReference>
<gene>
    <name evidence="10" type="ORF">UFOVP1062_20</name>
    <name evidence="11" type="ORF">UFOVP1284_3</name>
    <name evidence="12" type="ORF">UFOVP1404_11</name>
    <name evidence="13" type="ORF">UFOVP1512_6</name>
</gene>
<keyword evidence="5" id="KW-0946">Virion</keyword>
<dbReference type="SUPFAM" id="SSF56563">
    <property type="entry name" value="Major capsid protein gp5"/>
    <property type="match status" value="1"/>
</dbReference>
<dbReference type="GO" id="GO:0008233">
    <property type="term" value="F:peptidase activity"/>
    <property type="evidence" value="ECO:0007669"/>
    <property type="project" value="UniProtKB-KW"/>
</dbReference>
<proteinExistence type="predicted"/>
<accession>A0A6J7X6L2</accession>
<dbReference type="Gene3D" id="3.30.2320.10">
    <property type="entry name" value="hypothetical protein PF0899 domain"/>
    <property type="match status" value="1"/>
</dbReference>
<keyword evidence="3" id="KW-0645">Protease</keyword>
<dbReference type="Pfam" id="PF04586">
    <property type="entry name" value="Peptidase_S78"/>
    <property type="match status" value="1"/>
</dbReference>
<evidence type="ECO:0000313" key="12">
    <source>
        <dbReference type="EMBL" id="CAB4205048.1"/>
    </source>
</evidence>
<dbReference type="GO" id="GO:0046797">
    <property type="term" value="P:viral procapsid maturation"/>
    <property type="evidence" value="ECO:0007669"/>
    <property type="project" value="UniProtKB-KW"/>
</dbReference>
<evidence type="ECO:0000256" key="5">
    <source>
        <dbReference type="ARBA" id="ARBA00022844"/>
    </source>
</evidence>
<dbReference type="GO" id="GO:0006508">
    <property type="term" value="P:proteolysis"/>
    <property type="evidence" value="ECO:0007669"/>
    <property type="project" value="UniProtKB-KW"/>
</dbReference>
<dbReference type="EMBL" id="LR797228">
    <property type="protein sequence ID" value="CAB4194730.1"/>
    <property type="molecule type" value="Genomic_DNA"/>
</dbReference>
<evidence type="ECO:0000256" key="7">
    <source>
        <dbReference type="ARBA" id="ARBA00023045"/>
    </source>
</evidence>
<evidence type="ECO:0000256" key="8">
    <source>
        <dbReference type="SAM" id="MobiDB-lite"/>
    </source>
</evidence>
<dbReference type="InterPro" id="IPR054613">
    <property type="entry name" value="Peptidase_S78_dom"/>
</dbReference>
<evidence type="ECO:0000313" key="11">
    <source>
        <dbReference type="EMBL" id="CAB4194730.1"/>
    </source>
</evidence>
<dbReference type="EMBL" id="LR798368">
    <property type="protein sequence ID" value="CAB5226686.1"/>
    <property type="molecule type" value="Genomic_DNA"/>
</dbReference>
<dbReference type="InterPro" id="IPR024455">
    <property type="entry name" value="Phage_capsid"/>
</dbReference>
<keyword evidence="7" id="KW-1273">Viral capsid maturation</keyword>
<evidence type="ECO:0000256" key="6">
    <source>
        <dbReference type="ARBA" id="ARBA00022950"/>
    </source>
</evidence>
<evidence type="ECO:0000256" key="3">
    <source>
        <dbReference type="ARBA" id="ARBA00022670"/>
    </source>
</evidence>
<name>A0A6J7X6L2_9CAUD</name>
<evidence type="ECO:0000256" key="2">
    <source>
        <dbReference type="ARBA" id="ARBA00022612"/>
    </source>
</evidence>
<organism evidence="13">
    <name type="scientific">uncultured Caudovirales phage</name>
    <dbReference type="NCBI Taxonomy" id="2100421"/>
    <lineage>
        <taxon>Viruses</taxon>
        <taxon>Duplodnaviria</taxon>
        <taxon>Heunggongvirae</taxon>
        <taxon>Uroviricota</taxon>
        <taxon>Caudoviricetes</taxon>
        <taxon>Peduoviridae</taxon>
        <taxon>Maltschvirus</taxon>
        <taxon>Maltschvirus maltsch</taxon>
    </lineage>
</organism>
<feature type="region of interest" description="Disordered" evidence="8">
    <location>
        <begin position="160"/>
        <end position="179"/>
    </location>
</feature>
<dbReference type="NCBIfam" id="TIGR01554">
    <property type="entry name" value="major_cap_HK97"/>
    <property type="match status" value="1"/>
</dbReference>
<evidence type="ECO:0000313" key="10">
    <source>
        <dbReference type="EMBL" id="CAB4181185.1"/>
    </source>
</evidence>
<comment type="subcellular location">
    <subcellularLocation>
        <location evidence="1">Virion</location>
    </subcellularLocation>
</comment>
<dbReference type="Gene3D" id="3.30.2400.10">
    <property type="entry name" value="Major capsid protein gp5"/>
    <property type="match status" value="1"/>
</dbReference>
<dbReference type="EMBL" id="LR797008">
    <property type="protein sequence ID" value="CAB4181185.1"/>
    <property type="molecule type" value="Genomic_DNA"/>
</dbReference>
<evidence type="ECO:0000256" key="1">
    <source>
        <dbReference type="ARBA" id="ARBA00004328"/>
    </source>
</evidence>
<evidence type="ECO:0000256" key="4">
    <source>
        <dbReference type="ARBA" id="ARBA00022801"/>
    </source>
</evidence>
<protein>
    <submittedName>
        <fullName evidence="13">Phage major capsid protein, HK97</fullName>
    </submittedName>
</protein>
<keyword evidence="6" id="KW-0118">Viral capsid assembly</keyword>
<dbReference type="GO" id="GO:0044423">
    <property type="term" value="C:virion component"/>
    <property type="evidence" value="ECO:0007669"/>
    <property type="project" value="UniProtKB-KW"/>
</dbReference>
<sequence>MIRLIPETTFTVDAAAGDAPRRQISGVAVEYGKTATVSDGTQVRFMPGSLSAEGKNPKLYMQHDSTQIIGQVTERLDTPDAMLFVAKVSATRLGDEAMILASDGTIDAVSVGVQPVKWHDDNGVMVIESAKWQELSLVSQPAFEGSVITQVAASIHQDEPEISTIETEPTQETETMSEVAAPEVIIPTEPITASVKREPRLMSRWDYIASFHQGGDSWVKAQQNFKDYNDYHKVPSVKAAAGDEFLTSVPGLLTQVELGPVFQDLNFMRPVVNALGARAMPSTPSSTFNRPTITTHTSAASQTEGAAASATTMVVANNTVTKKTFAAYQNISYQTIDFTDPAALQIVINDMLGEYMVATDNEAADNLLTAATSAGVWDLSVTDLLKSIYDAAIVTLNATNYLPTHMFTSPDTWGAVQQLVDTAGRPIFGYVNGPGLAGQNTLGQASVTSWSNTGPLGLQMVVDNNFAAKTMVIMKDIGFEIYEEQKGILSVDNPSTLTRGISTHGYFCTFKANANMIQKITQA</sequence>
<evidence type="ECO:0000313" key="13">
    <source>
        <dbReference type="EMBL" id="CAB5226686.1"/>
    </source>
</evidence>
<evidence type="ECO:0000259" key="9">
    <source>
        <dbReference type="Pfam" id="PF04586"/>
    </source>
</evidence>
<feature type="domain" description="Prohead serine protease" evidence="9">
    <location>
        <begin position="21"/>
        <end position="155"/>
    </location>
</feature>
<keyword evidence="2" id="KW-1188">Viral release from host cell</keyword>
<feature type="compositionally biased region" description="Low complexity" evidence="8">
    <location>
        <begin position="162"/>
        <end position="178"/>
    </location>
</feature>
<keyword evidence="4" id="KW-0378">Hydrolase</keyword>
<reference evidence="13" key="1">
    <citation type="submission" date="2020-05" db="EMBL/GenBank/DDBJ databases">
        <authorList>
            <person name="Chiriac C."/>
            <person name="Salcher M."/>
            <person name="Ghai R."/>
            <person name="Kavagutti S V."/>
        </authorList>
    </citation>
    <scope>NUCLEOTIDE SEQUENCE</scope>
</reference>